<evidence type="ECO:0000313" key="1">
    <source>
        <dbReference type="EMBL" id="VAW38038.1"/>
    </source>
</evidence>
<accession>A0A3B0V3F1</accession>
<dbReference type="EMBL" id="UOEY01000054">
    <property type="protein sequence ID" value="VAW38038.1"/>
    <property type="molecule type" value="Genomic_DNA"/>
</dbReference>
<proteinExistence type="predicted"/>
<protein>
    <recommendedName>
        <fullName evidence="2">Flavodoxin-like domain-containing protein</fullName>
    </recommendedName>
</protein>
<name>A0A3B0V3F1_9ZZZZ</name>
<dbReference type="Gene3D" id="3.40.50.360">
    <property type="match status" value="1"/>
</dbReference>
<gene>
    <name evidence="1" type="ORF">MNBD_DELTA04-182</name>
</gene>
<reference evidence="1" key="1">
    <citation type="submission" date="2018-06" db="EMBL/GenBank/DDBJ databases">
        <authorList>
            <person name="Zhirakovskaya E."/>
        </authorList>
    </citation>
    <scope>NUCLEOTIDE SEQUENCE</scope>
</reference>
<organism evidence="1">
    <name type="scientific">hydrothermal vent metagenome</name>
    <dbReference type="NCBI Taxonomy" id="652676"/>
    <lineage>
        <taxon>unclassified sequences</taxon>
        <taxon>metagenomes</taxon>
        <taxon>ecological metagenomes</taxon>
    </lineage>
</organism>
<evidence type="ECO:0008006" key="2">
    <source>
        <dbReference type="Google" id="ProtNLM"/>
    </source>
</evidence>
<sequence>MEHRQDRKRKILLIYFSFSSQTNNLVQAIVNGLEEFDIEIVLERLVPVKPLHFPIGTISGTLWLMMLTSFRYRLPIKPLSPRCFDDYDLIVLAGPTWSYNPSGPVLFLFDRDGERLFRGEHVLPLISCRGYWRMHWWGLRRLLKKCGAVVVNRIVFSHPNPEPWRTIGVFLKLAGKNPERRPWIAKMYHKYGHTREQLNEARRFGQMIGRELVQHGTRNIKSLDFNTKLARP</sequence>
<dbReference type="SUPFAM" id="SSF52218">
    <property type="entry name" value="Flavoproteins"/>
    <property type="match status" value="1"/>
</dbReference>
<dbReference type="AlphaFoldDB" id="A0A3B0V3F1"/>
<dbReference type="InterPro" id="IPR029039">
    <property type="entry name" value="Flavoprotein-like_sf"/>
</dbReference>